<dbReference type="RefSeq" id="WP_087145073.1">
    <property type="nucleotide sequence ID" value="NZ_FUKI01000165.1"/>
</dbReference>
<dbReference type="AlphaFoldDB" id="A0A1R4HIP9"/>
<protein>
    <submittedName>
        <fullName evidence="1">Histidine ammonia-lyase</fullName>
        <ecNumber evidence="1">4.3.1.3</ecNumber>
    </submittedName>
</protein>
<evidence type="ECO:0000313" key="1">
    <source>
        <dbReference type="EMBL" id="SJM96114.1"/>
    </source>
</evidence>
<organism evidence="1 2">
    <name type="scientific">Crenothrix polyspora</name>
    <dbReference type="NCBI Taxonomy" id="360316"/>
    <lineage>
        <taxon>Bacteria</taxon>
        <taxon>Pseudomonadati</taxon>
        <taxon>Pseudomonadota</taxon>
        <taxon>Gammaproteobacteria</taxon>
        <taxon>Methylococcales</taxon>
        <taxon>Crenotrichaceae</taxon>
        <taxon>Crenothrix</taxon>
    </lineage>
</organism>
<dbReference type="InterPro" id="IPR024083">
    <property type="entry name" value="Fumarase/histidase_N"/>
</dbReference>
<dbReference type="Gene3D" id="1.10.275.10">
    <property type="entry name" value="Fumarase/aspartase (N-terminal domain)"/>
    <property type="match status" value="1"/>
</dbReference>
<evidence type="ECO:0000313" key="2">
    <source>
        <dbReference type="Proteomes" id="UP000195667"/>
    </source>
</evidence>
<dbReference type="InterPro" id="IPR008948">
    <property type="entry name" value="L-Aspartase-like"/>
</dbReference>
<dbReference type="Gene3D" id="1.20.200.10">
    <property type="entry name" value="Fumarase/aspartase (Central domain)"/>
    <property type="match status" value="1"/>
</dbReference>
<dbReference type="SUPFAM" id="SSF48557">
    <property type="entry name" value="L-aspartase-like"/>
    <property type="match status" value="1"/>
</dbReference>
<dbReference type="PANTHER" id="PTHR10362">
    <property type="entry name" value="HISTIDINE AMMONIA-LYASE"/>
    <property type="match status" value="1"/>
</dbReference>
<dbReference type="EMBL" id="FUKI01000165">
    <property type="protein sequence ID" value="SJM96114.1"/>
    <property type="molecule type" value="Genomic_DNA"/>
</dbReference>
<accession>A0A1R4HIP9</accession>
<dbReference type="EC" id="4.3.1.3" evidence="1"/>
<keyword evidence="2" id="KW-1185">Reference proteome</keyword>
<keyword evidence="1" id="KW-0456">Lyase</keyword>
<proteinExistence type="predicted"/>
<gene>
    <name evidence="1" type="primary">hutH</name>
    <name evidence="1" type="ORF">CRENPOLYSF1_850021</name>
</gene>
<dbReference type="Pfam" id="PF00221">
    <property type="entry name" value="Lyase_aromatic"/>
    <property type="match status" value="2"/>
</dbReference>
<reference evidence="2" key="1">
    <citation type="submission" date="2017-02" db="EMBL/GenBank/DDBJ databases">
        <authorList>
            <person name="Daims H."/>
        </authorList>
    </citation>
    <scope>NUCLEOTIDE SEQUENCE [LARGE SCALE GENOMIC DNA]</scope>
</reference>
<dbReference type="OrthoDB" id="9806955at2"/>
<dbReference type="InterPro" id="IPR001106">
    <property type="entry name" value="Aromatic_Lyase"/>
</dbReference>
<dbReference type="GO" id="GO:0004397">
    <property type="term" value="F:histidine ammonia-lyase activity"/>
    <property type="evidence" value="ECO:0007669"/>
    <property type="project" value="UniProtKB-EC"/>
</dbReference>
<dbReference type="CDD" id="cd00332">
    <property type="entry name" value="PAL-HAL"/>
    <property type="match status" value="1"/>
</dbReference>
<dbReference type="Proteomes" id="UP000195667">
    <property type="component" value="Unassembled WGS sequence"/>
</dbReference>
<name>A0A1R4HIP9_9GAMM</name>
<sequence>MSENSQNTVDKANNDTLFQVGDQRLSITQLMQIARLGQAVMALSPDALARVEASRAWVMQTVGDIADAKANGNKPSAYYGINTGFGALAGRSALDSTYLTKVLGRNLIASHSVGVGPYFDEEVIRATLLIRAQSLAQGYSGVRPVIINTLVAMLNNRVYPAVPEQGSLGASGDLAPLCHLLLVMCHAPQPDSADDIDLKLDTTDGEAFVPFVPSAVNTSQDNASTPPYFHLTQSPCTGEQTLWQRVSGTQAMASVGGKIELQAKEALALSNGATVSAAIAALVVHDAQNLLDNAELVVAMTLEGIRGFRDPFYPHVHRARGHLGAEKIAAQILLYVEGSQILDPGDLKTQPKRVPPQDPYSVRCAPQVLGTIRDTLDLARQWVEMDLNAATDNPLIFLDLERDYKTVSGGNFHGEPIAMAMDFLSIALTELGSISDRRMFNLIDYYPSKTYEDPVQKINPQHGLSGFLIDEPKITEGLNTGLMMLQATAAALVSDCKVLAHPDSVDSIPSSANQEDHVSMSLNAALHARKIVQNVENILALEFLCATQAIGLQLAKHGNEDLQPGTGTKAAYDCMRAAGVEFLTQDRVLYPDIRKALHLVRSGALVQAARQAGA</sequence>